<evidence type="ECO:0000313" key="9">
    <source>
        <dbReference type="Proteomes" id="UP001580391"/>
    </source>
</evidence>
<dbReference type="Proteomes" id="UP001580391">
    <property type="component" value="Unassembled WGS sequence"/>
</dbReference>
<dbReference type="Pfam" id="PF16925">
    <property type="entry name" value="TetR_C_13"/>
    <property type="match status" value="1"/>
</dbReference>
<dbReference type="InterPro" id="IPR011075">
    <property type="entry name" value="TetR_C"/>
</dbReference>
<evidence type="ECO:0000256" key="4">
    <source>
        <dbReference type="PROSITE-ProRule" id="PRU00335"/>
    </source>
</evidence>
<protein>
    <submittedName>
        <fullName evidence="7">TetR/AcrR family transcriptional regulator</fullName>
    </submittedName>
</protein>
<keyword evidence="9" id="KW-1185">Reference proteome</keyword>
<dbReference type="SUPFAM" id="SSF48498">
    <property type="entry name" value="Tetracyclin repressor-like, C-terminal domain"/>
    <property type="match status" value="1"/>
</dbReference>
<gene>
    <name evidence="6" type="ORF">ACE5IX_05120</name>
    <name evidence="7" type="ORF">CH371_09375</name>
</gene>
<dbReference type="EMBL" id="JBHILJ010000002">
    <property type="protein sequence ID" value="MFB5735877.1"/>
    <property type="molecule type" value="Genomic_DNA"/>
</dbReference>
<dbReference type="GO" id="GO:0003677">
    <property type="term" value="F:DNA binding"/>
    <property type="evidence" value="ECO:0007669"/>
    <property type="project" value="UniProtKB-UniRule"/>
</dbReference>
<dbReference type="Gene3D" id="1.10.10.60">
    <property type="entry name" value="Homeodomain-like"/>
    <property type="match status" value="1"/>
</dbReference>
<dbReference type="SUPFAM" id="SSF46689">
    <property type="entry name" value="Homeodomain-like"/>
    <property type="match status" value="1"/>
</dbReference>
<keyword evidence="1" id="KW-0805">Transcription regulation</keyword>
<dbReference type="PANTHER" id="PTHR47506:SF6">
    <property type="entry name" value="HTH-TYPE TRANSCRIPTIONAL REPRESSOR NEMR"/>
    <property type="match status" value="1"/>
</dbReference>
<evidence type="ECO:0000313" key="7">
    <source>
        <dbReference type="EMBL" id="PJZ66459.1"/>
    </source>
</evidence>
<dbReference type="Proteomes" id="UP000231912">
    <property type="component" value="Unassembled WGS sequence"/>
</dbReference>
<feature type="DNA-binding region" description="H-T-H motif" evidence="4">
    <location>
        <begin position="29"/>
        <end position="48"/>
    </location>
</feature>
<organism evidence="7 8">
    <name type="scientific">Leptospira wolffii</name>
    <dbReference type="NCBI Taxonomy" id="409998"/>
    <lineage>
        <taxon>Bacteria</taxon>
        <taxon>Pseudomonadati</taxon>
        <taxon>Spirochaetota</taxon>
        <taxon>Spirochaetia</taxon>
        <taxon>Leptospirales</taxon>
        <taxon>Leptospiraceae</taxon>
        <taxon>Leptospira</taxon>
    </lineage>
</organism>
<evidence type="ECO:0000259" key="5">
    <source>
        <dbReference type="PROSITE" id="PS50977"/>
    </source>
</evidence>
<keyword evidence="3" id="KW-0804">Transcription</keyword>
<evidence type="ECO:0000256" key="2">
    <source>
        <dbReference type="ARBA" id="ARBA00023125"/>
    </source>
</evidence>
<evidence type="ECO:0000313" key="6">
    <source>
        <dbReference type="EMBL" id="MFB5735877.1"/>
    </source>
</evidence>
<comment type="caution">
    <text evidence="7">The sequence shown here is derived from an EMBL/GenBank/DDBJ whole genome shotgun (WGS) entry which is preliminary data.</text>
</comment>
<dbReference type="InterPro" id="IPR009057">
    <property type="entry name" value="Homeodomain-like_sf"/>
</dbReference>
<dbReference type="Gene3D" id="1.10.357.10">
    <property type="entry name" value="Tetracycline Repressor, domain 2"/>
    <property type="match status" value="1"/>
</dbReference>
<sequence length="197" mass="22201">MTLAISETQENILRLAADYASEYGLNDLSIGKLAASAKMSKAGLHGSFGSKMDLQLNTIRYAAEIFRQRVIGPAMELDTGPRRTLAFCRGWLEYIDRKVFPGGCFFTRVSMEGGSLADSVNKEIRKQFQSFRRFLSTELSKGIGHTKANRQSYILADQLLALVISYNWALHSIRNQDAARHIRDLLFDRFDLISKSN</sequence>
<dbReference type="PANTHER" id="PTHR47506">
    <property type="entry name" value="TRANSCRIPTIONAL REGULATORY PROTEIN"/>
    <property type="match status" value="1"/>
</dbReference>
<evidence type="ECO:0000313" key="8">
    <source>
        <dbReference type="Proteomes" id="UP000231912"/>
    </source>
</evidence>
<dbReference type="EMBL" id="NPDT01000002">
    <property type="protein sequence ID" value="PJZ66459.1"/>
    <property type="molecule type" value="Genomic_DNA"/>
</dbReference>
<proteinExistence type="predicted"/>
<dbReference type="PROSITE" id="PS50977">
    <property type="entry name" value="HTH_TETR_2"/>
    <property type="match status" value="1"/>
</dbReference>
<dbReference type="RefSeq" id="WP_016543949.1">
    <property type="nucleotide sequence ID" value="NZ_JBHILI010000002.1"/>
</dbReference>
<dbReference type="InterPro" id="IPR001647">
    <property type="entry name" value="HTH_TetR"/>
</dbReference>
<keyword evidence="2 4" id="KW-0238">DNA-binding</keyword>
<feature type="domain" description="HTH tetR-type" evidence="5">
    <location>
        <begin position="6"/>
        <end position="66"/>
    </location>
</feature>
<name>A0A2M9ZDH3_9LEPT</name>
<dbReference type="AlphaFoldDB" id="A0A2M9ZDH3"/>
<reference evidence="7 8" key="1">
    <citation type="submission" date="2017-07" db="EMBL/GenBank/DDBJ databases">
        <title>Leptospira spp. isolated from tropical soils.</title>
        <authorList>
            <person name="Thibeaux R."/>
            <person name="Iraola G."/>
            <person name="Ferres I."/>
            <person name="Bierque E."/>
            <person name="Girault D."/>
            <person name="Soupe-Gilbert M.-E."/>
            <person name="Picardeau M."/>
            <person name="Goarant C."/>
        </authorList>
    </citation>
    <scope>NUCLEOTIDE SEQUENCE [LARGE SCALE GENOMIC DNA]</scope>
    <source>
        <strain evidence="7 8">FH2-C-A2</strain>
    </source>
</reference>
<evidence type="ECO:0000256" key="3">
    <source>
        <dbReference type="ARBA" id="ARBA00023163"/>
    </source>
</evidence>
<reference evidence="6 9" key="2">
    <citation type="submission" date="2024-09" db="EMBL/GenBank/DDBJ databases">
        <title>Taxonomic and Genotyping Characterization of Leptospira Strains isolated from Multiple Sources in Colombia highlights the importance of intermediate species.</title>
        <authorList>
            <person name="Torres Higuera L."/>
            <person name="Rojas Tapias D."/>
            <person name="Jimenez Velasquez S."/>
            <person name="Renjifo Ibanez C."/>
        </authorList>
    </citation>
    <scope>NUCLEOTIDE SEQUENCE [LARGE SCALE GENOMIC DNA]</scope>
    <source>
        <strain evidence="6 9">Lep080</strain>
    </source>
</reference>
<dbReference type="Pfam" id="PF00440">
    <property type="entry name" value="TetR_N"/>
    <property type="match status" value="1"/>
</dbReference>
<dbReference type="InterPro" id="IPR036271">
    <property type="entry name" value="Tet_transcr_reg_TetR-rel_C_sf"/>
</dbReference>
<evidence type="ECO:0000256" key="1">
    <source>
        <dbReference type="ARBA" id="ARBA00023015"/>
    </source>
</evidence>
<accession>A0A2M9ZDH3</accession>